<dbReference type="Proteomes" id="UP000799640">
    <property type="component" value="Unassembled WGS sequence"/>
</dbReference>
<evidence type="ECO:0000313" key="2">
    <source>
        <dbReference type="EMBL" id="KAF2404076.1"/>
    </source>
</evidence>
<organism evidence="2 3">
    <name type="scientific">Trichodelitschia bisporula</name>
    <dbReference type="NCBI Taxonomy" id="703511"/>
    <lineage>
        <taxon>Eukaryota</taxon>
        <taxon>Fungi</taxon>
        <taxon>Dikarya</taxon>
        <taxon>Ascomycota</taxon>
        <taxon>Pezizomycotina</taxon>
        <taxon>Dothideomycetes</taxon>
        <taxon>Dothideomycetes incertae sedis</taxon>
        <taxon>Phaeotrichales</taxon>
        <taxon>Phaeotrichaceae</taxon>
        <taxon>Trichodelitschia</taxon>
    </lineage>
</organism>
<dbReference type="EMBL" id="ML996688">
    <property type="protein sequence ID" value="KAF2404076.1"/>
    <property type="molecule type" value="Genomic_DNA"/>
</dbReference>
<protein>
    <submittedName>
        <fullName evidence="2">Uncharacterized protein</fullName>
    </submittedName>
</protein>
<gene>
    <name evidence="2" type="ORF">EJ06DRAFT_186983</name>
</gene>
<keyword evidence="3" id="KW-1185">Reference proteome</keyword>
<dbReference type="AlphaFoldDB" id="A0A6G1I7H7"/>
<sequence length="171" mass="19020">MSTYEASRCAVGGAPASSTEYEVPREAAPFTLCRIARGADDSCIPRRPSWMVHDKVMVYQHGKSGTSHLTMGLNWSRRYASHQLTRCHTSSSRLVVNFTFPNYGVKGNDFGDVVQNQSCSAQPCQIHHAYRSALPLPHRLVHHLMLPSKKSFNFDPPPHQGNLPVPAHRGN</sequence>
<evidence type="ECO:0000256" key="1">
    <source>
        <dbReference type="SAM" id="MobiDB-lite"/>
    </source>
</evidence>
<name>A0A6G1I7H7_9PEZI</name>
<evidence type="ECO:0000313" key="3">
    <source>
        <dbReference type="Proteomes" id="UP000799640"/>
    </source>
</evidence>
<accession>A0A6G1I7H7</accession>
<proteinExistence type="predicted"/>
<feature type="region of interest" description="Disordered" evidence="1">
    <location>
        <begin position="151"/>
        <end position="171"/>
    </location>
</feature>
<reference evidence="2" key="1">
    <citation type="journal article" date="2020" name="Stud. Mycol.">
        <title>101 Dothideomycetes genomes: a test case for predicting lifestyles and emergence of pathogens.</title>
        <authorList>
            <person name="Haridas S."/>
            <person name="Albert R."/>
            <person name="Binder M."/>
            <person name="Bloem J."/>
            <person name="Labutti K."/>
            <person name="Salamov A."/>
            <person name="Andreopoulos B."/>
            <person name="Baker S."/>
            <person name="Barry K."/>
            <person name="Bills G."/>
            <person name="Bluhm B."/>
            <person name="Cannon C."/>
            <person name="Castanera R."/>
            <person name="Culley D."/>
            <person name="Daum C."/>
            <person name="Ezra D."/>
            <person name="Gonzalez J."/>
            <person name="Henrissat B."/>
            <person name="Kuo A."/>
            <person name="Liang C."/>
            <person name="Lipzen A."/>
            <person name="Lutzoni F."/>
            <person name="Magnuson J."/>
            <person name="Mondo S."/>
            <person name="Nolan M."/>
            <person name="Ohm R."/>
            <person name="Pangilinan J."/>
            <person name="Park H.-J."/>
            <person name="Ramirez L."/>
            <person name="Alfaro M."/>
            <person name="Sun H."/>
            <person name="Tritt A."/>
            <person name="Yoshinaga Y."/>
            <person name="Zwiers L.-H."/>
            <person name="Turgeon B."/>
            <person name="Goodwin S."/>
            <person name="Spatafora J."/>
            <person name="Crous P."/>
            <person name="Grigoriev I."/>
        </authorList>
    </citation>
    <scope>NUCLEOTIDE SEQUENCE</scope>
    <source>
        <strain evidence="2">CBS 262.69</strain>
    </source>
</reference>